<name>A0AB40BW93_DIOCR</name>
<dbReference type="InterPro" id="IPR032675">
    <property type="entry name" value="LRR_dom_sf"/>
</dbReference>
<accession>A0AB40BW93</accession>
<dbReference type="AlphaFoldDB" id="A0AB40BW93"/>
<keyword evidence="1" id="KW-1185">Reference proteome</keyword>
<evidence type="ECO:0000313" key="2">
    <source>
        <dbReference type="RefSeq" id="XP_039130846.1"/>
    </source>
</evidence>
<reference evidence="2" key="1">
    <citation type="submission" date="2025-08" db="UniProtKB">
        <authorList>
            <consortium name="RefSeq"/>
        </authorList>
    </citation>
    <scope>IDENTIFICATION</scope>
</reference>
<protein>
    <submittedName>
        <fullName evidence="2">Probable disease resistance RPP8-like protein 2</fullName>
    </submittedName>
</protein>
<evidence type="ECO:0000313" key="1">
    <source>
        <dbReference type="Proteomes" id="UP001515500"/>
    </source>
</evidence>
<dbReference type="SUPFAM" id="SSF52058">
    <property type="entry name" value="L domain-like"/>
    <property type="match status" value="1"/>
</dbReference>
<gene>
    <name evidence="2" type="primary">LOC120267221</name>
</gene>
<sequence length="191" mass="21829">MTSLRILGVHDVTATCKELSLDCFGRLDSLTLAWKTEEDSAIPSSIFSTSQHKNNLQVLYLRGPLEGLPDVICMPASLTELTLESTRLQEDPLLMLGKLGNLQVLRLRHDVFVGKEMVWKIEDEAIPKLRELEIEACGLVMLPQDLQKVTTLQELKVVHIHRDFCQRFRTNDGEDWQKIRHIPSVILYHDS</sequence>
<dbReference type="Proteomes" id="UP001515500">
    <property type="component" value="Chromosome 8"/>
</dbReference>
<dbReference type="RefSeq" id="XP_039130846.1">
    <property type="nucleotide sequence ID" value="XM_039274912.1"/>
</dbReference>
<proteinExistence type="predicted"/>
<organism evidence="1 2">
    <name type="scientific">Dioscorea cayennensis subsp. rotundata</name>
    <name type="common">White Guinea yam</name>
    <name type="synonym">Dioscorea rotundata</name>
    <dbReference type="NCBI Taxonomy" id="55577"/>
    <lineage>
        <taxon>Eukaryota</taxon>
        <taxon>Viridiplantae</taxon>
        <taxon>Streptophyta</taxon>
        <taxon>Embryophyta</taxon>
        <taxon>Tracheophyta</taxon>
        <taxon>Spermatophyta</taxon>
        <taxon>Magnoliopsida</taxon>
        <taxon>Liliopsida</taxon>
        <taxon>Dioscoreales</taxon>
        <taxon>Dioscoreaceae</taxon>
        <taxon>Dioscorea</taxon>
    </lineage>
</organism>
<dbReference type="GeneID" id="120267221"/>
<dbReference type="Gene3D" id="3.80.10.10">
    <property type="entry name" value="Ribonuclease Inhibitor"/>
    <property type="match status" value="1"/>
</dbReference>